<evidence type="ECO:0000313" key="1">
    <source>
        <dbReference type="EMBL" id="VYT26410.1"/>
    </source>
</evidence>
<protein>
    <recommendedName>
        <fullName evidence="2">Site-specific integrase</fullName>
    </recommendedName>
</protein>
<gene>
    <name evidence="1" type="ORF">BFLFYP10_02077</name>
</gene>
<dbReference type="EMBL" id="CACRSZ010000049">
    <property type="protein sequence ID" value="VYT26410.1"/>
    <property type="molecule type" value="Genomic_DNA"/>
</dbReference>
<evidence type="ECO:0008006" key="2">
    <source>
        <dbReference type="Google" id="ProtNLM"/>
    </source>
</evidence>
<name>A0A6N2V8V7_9BACE</name>
<sequence>MCPVMAMLNVGKYSEAAFSTKLRVLQSIWNSGRASGKSEKAKEINNYMDEIRVMALGIYTELSAVRDGATTWDVKGLLLGMAGEQATLLSNFRTFIDNFAKRVGVNRTKGSLGSYRNAYHHVERFLSEKYKLVGYPFFCIEPFLHRRL</sequence>
<reference evidence="1" key="1">
    <citation type="submission" date="2019-11" db="EMBL/GenBank/DDBJ databases">
        <authorList>
            <person name="Feng L."/>
        </authorList>
    </citation>
    <scope>NUCLEOTIDE SEQUENCE</scope>
    <source>
        <strain evidence="1">BfaecisLFYP10</strain>
    </source>
</reference>
<accession>A0A6N2V8V7</accession>
<organism evidence="1">
    <name type="scientific">Bacteroides faecis</name>
    <dbReference type="NCBI Taxonomy" id="674529"/>
    <lineage>
        <taxon>Bacteria</taxon>
        <taxon>Pseudomonadati</taxon>
        <taxon>Bacteroidota</taxon>
        <taxon>Bacteroidia</taxon>
        <taxon>Bacteroidales</taxon>
        <taxon>Bacteroidaceae</taxon>
        <taxon>Bacteroides</taxon>
    </lineage>
</organism>
<dbReference type="AlphaFoldDB" id="A0A6N2V8V7"/>
<proteinExistence type="predicted"/>